<dbReference type="AlphaFoldDB" id="A0A3M3LQT5"/>
<accession>A0A3M3LQT5</accession>
<evidence type="ECO:0000313" key="2">
    <source>
        <dbReference type="Proteomes" id="UP000281372"/>
    </source>
</evidence>
<name>A0A3M3LQT5_PSECA</name>
<organism evidence="1 2">
    <name type="scientific">Pseudomonas cannabina</name>
    <dbReference type="NCBI Taxonomy" id="86840"/>
    <lineage>
        <taxon>Bacteria</taxon>
        <taxon>Pseudomonadati</taxon>
        <taxon>Pseudomonadota</taxon>
        <taxon>Gammaproteobacteria</taxon>
        <taxon>Pseudomonadales</taxon>
        <taxon>Pseudomonadaceae</taxon>
        <taxon>Pseudomonas</taxon>
    </lineage>
</organism>
<reference evidence="1 2" key="1">
    <citation type="submission" date="2018-08" db="EMBL/GenBank/DDBJ databases">
        <title>Recombination of ecologically and evolutionarily significant loci maintains genetic cohesion in the Pseudomonas syringae species complex.</title>
        <authorList>
            <person name="Dillon M."/>
            <person name="Thakur S."/>
            <person name="Almeida R.N.D."/>
            <person name="Weir B.S."/>
            <person name="Guttman D.S."/>
        </authorList>
    </citation>
    <scope>NUCLEOTIDE SEQUENCE [LARGE SCALE GENOMIC DNA]</scope>
    <source>
        <strain evidence="1 2">ICMP 2821</strain>
    </source>
</reference>
<dbReference type="EMBL" id="RBOW01000228">
    <property type="protein sequence ID" value="RMN37395.1"/>
    <property type="molecule type" value="Genomic_DNA"/>
</dbReference>
<protein>
    <submittedName>
        <fullName evidence="1">Uncharacterized protein</fullName>
    </submittedName>
</protein>
<gene>
    <name evidence="1" type="ORF">ALQ64_01960</name>
</gene>
<comment type="caution">
    <text evidence="1">The sequence shown here is derived from an EMBL/GenBank/DDBJ whole genome shotgun (WGS) entry which is preliminary data.</text>
</comment>
<proteinExistence type="predicted"/>
<evidence type="ECO:0000313" key="1">
    <source>
        <dbReference type="EMBL" id="RMN37395.1"/>
    </source>
</evidence>
<dbReference type="Proteomes" id="UP000281372">
    <property type="component" value="Unassembled WGS sequence"/>
</dbReference>
<sequence>MKAMPKIGVALYASGSPFSSSGNFACEFRGVPFSFGSASDLPGQTLWVTNSSWDELKEAGLHRNPKIAHDGYYRTKLSQMANELGLKTLPLEQQAPFLAELLGNAAEMARIQLGLTQFPSSGLSQAVGQLHGSHEAAVGSAVSHAAEQACQRYTACERDRRHKQSDIFSFWFPRHSFSEFLLQSPLPDNQVLQVIPMHRLPSNGRDTVVLVEWAQQMKLPLFARIKILALEPVLGRLLNYGSGAQDVSGTTRNREYQARNMREWCALPELEALSQSGEVEVLEVAIAGGWTKSGLTPFCNKFASVSYAYGLVAENLWFGLTRKCTPAAQISKSLSTAWLQSLDRMKCLAVAERLHNLGMEVMNYGNGRITVECPVSIRSAIPQFALEEQILYPASLENLIPAQNKQRSATNVLQQLLESRDYSRIIDVDQSALRELRASRGVK</sequence>
<dbReference type="RefSeq" id="WP_147464558.1">
    <property type="nucleotide sequence ID" value="NZ_RBOW01000228.1"/>
</dbReference>